<gene>
    <name evidence="1" type="ORF">GSCOC_T00024717001</name>
</gene>
<dbReference type="AlphaFoldDB" id="A0A068UIJ4"/>
<dbReference type="Gramene" id="CDP07448">
    <property type="protein sequence ID" value="CDP07448"/>
    <property type="gene ID" value="GSCOC_T00024717001"/>
</dbReference>
<dbReference type="STRING" id="49390.A0A068UIJ4"/>
<evidence type="ECO:0000313" key="1">
    <source>
        <dbReference type="EMBL" id="CDP07448.1"/>
    </source>
</evidence>
<keyword evidence="2" id="KW-1185">Reference proteome</keyword>
<evidence type="ECO:0000313" key="2">
    <source>
        <dbReference type="Proteomes" id="UP000295252"/>
    </source>
</evidence>
<dbReference type="EMBL" id="HG739110">
    <property type="protein sequence ID" value="CDP07448.1"/>
    <property type="molecule type" value="Genomic_DNA"/>
</dbReference>
<proteinExistence type="predicted"/>
<protein>
    <submittedName>
        <fullName evidence="1">Uncharacterized protein</fullName>
    </submittedName>
</protein>
<organism evidence="1 2">
    <name type="scientific">Coffea canephora</name>
    <name type="common">Robusta coffee</name>
    <dbReference type="NCBI Taxonomy" id="49390"/>
    <lineage>
        <taxon>Eukaryota</taxon>
        <taxon>Viridiplantae</taxon>
        <taxon>Streptophyta</taxon>
        <taxon>Embryophyta</taxon>
        <taxon>Tracheophyta</taxon>
        <taxon>Spermatophyta</taxon>
        <taxon>Magnoliopsida</taxon>
        <taxon>eudicotyledons</taxon>
        <taxon>Gunneridae</taxon>
        <taxon>Pentapetalae</taxon>
        <taxon>asterids</taxon>
        <taxon>lamiids</taxon>
        <taxon>Gentianales</taxon>
        <taxon>Rubiaceae</taxon>
        <taxon>Ixoroideae</taxon>
        <taxon>Gardenieae complex</taxon>
        <taxon>Bertiereae - Coffeeae clade</taxon>
        <taxon>Coffeeae</taxon>
        <taxon>Coffea</taxon>
    </lineage>
</organism>
<reference evidence="2" key="1">
    <citation type="journal article" date="2014" name="Science">
        <title>The coffee genome provides insight into the convergent evolution of caffeine biosynthesis.</title>
        <authorList>
            <person name="Denoeud F."/>
            <person name="Carretero-Paulet L."/>
            <person name="Dereeper A."/>
            <person name="Droc G."/>
            <person name="Guyot R."/>
            <person name="Pietrella M."/>
            <person name="Zheng C."/>
            <person name="Alberti A."/>
            <person name="Anthony F."/>
            <person name="Aprea G."/>
            <person name="Aury J.M."/>
            <person name="Bento P."/>
            <person name="Bernard M."/>
            <person name="Bocs S."/>
            <person name="Campa C."/>
            <person name="Cenci A."/>
            <person name="Combes M.C."/>
            <person name="Crouzillat D."/>
            <person name="Da Silva C."/>
            <person name="Daddiego L."/>
            <person name="De Bellis F."/>
            <person name="Dussert S."/>
            <person name="Garsmeur O."/>
            <person name="Gayraud T."/>
            <person name="Guignon V."/>
            <person name="Jahn K."/>
            <person name="Jamilloux V."/>
            <person name="Joet T."/>
            <person name="Labadie K."/>
            <person name="Lan T."/>
            <person name="Leclercq J."/>
            <person name="Lepelley M."/>
            <person name="Leroy T."/>
            <person name="Li L.T."/>
            <person name="Librado P."/>
            <person name="Lopez L."/>
            <person name="Munoz A."/>
            <person name="Noel B."/>
            <person name="Pallavicini A."/>
            <person name="Perrotta G."/>
            <person name="Poncet V."/>
            <person name="Pot D."/>
            <person name="Priyono X."/>
            <person name="Rigoreau M."/>
            <person name="Rouard M."/>
            <person name="Rozas J."/>
            <person name="Tranchant-Dubreuil C."/>
            <person name="VanBuren R."/>
            <person name="Zhang Q."/>
            <person name="Andrade A.C."/>
            <person name="Argout X."/>
            <person name="Bertrand B."/>
            <person name="de Kochko A."/>
            <person name="Graziosi G."/>
            <person name="Henry R.J."/>
            <person name="Jayarama X."/>
            <person name="Ming R."/>
            <person name="Nagai C."/>
            <person name="Rounsley S."/>
            <person name="Sankoff D."/>
            <person name="Giuliano G."/>
            <person name="Albert V.A."/>
            <person name="Wincker P."/>
            <person name="Lashermes P."/>
        </authorList>
    </citation>
    <scope>NUCLEOTIDE SEQUENCE [LARGE SCALE GENOMIC DNA]</scope>
    <source>
        <strain evidence="2">cv. DH200-94</strain>
    </source>
</reference>
<sequence length="126" mass="13489">MVELNGEQDNIHTGRDETCKFDKSKIVAIESNLTVVSTDQDQVAAHLVKHARLSCRGLNSTLMHTYLFGGPAGISSSKTSLIGQSRTPKVTVGIEASSGCVGVAQIAGLITWSHLRLCQFFNTSAQ</sequence>
<dbReference type="PhylomeDB" id="A0A068UIJ4"/>
<dbReference type="Proteomes" id="UP000295252">
    <property type="component" value="Chromosome II"/>
</dbReference>
<accession>A0A068UIJ4</accession>
<name>A0A068UIJ4_COFCA</name>
<dbReference type="InParanoid" id="A0A068UIJ4"/>